<reference evidence="3" key="2">
    <citation type="submission" date="2023-06" db="EMBL/GenBank/DDBJ databases">
        <authorList>
            <consortium name="Clinical and Environmental Microbiology Branch: Whole genome sequencing antimicrobial resistance pathogens in the healthcare setting"/>
        </authorList>
    </citation>
    <scope>NUCLEOTIDE SEQUENCE</scope>
    <source>
        <strain evidence="3">Microbial</strain>
    </source>
</reference>
<name>A0A218N458_PROMI</name>
<feature type="transmembrane region" description="Helical" evidence="1">
    <location>
        <begin position="58"/>
        <end position="87"/>
    </location>
</feature>
<sequence>MAKIYQFPQGKEKKEIQAKLKKSRSVKIKKDIKKSSLSHILSMLFLGIRYFLGVTLDVLLLMVVSIISVFRYLIIPLGIFALILFYYNNEKMWNVEMTVTMALMVSSLINPEVLQDIQPFQTLFGVKSPQSEAK</sequence>
<organism evidence="2">
    <name type="scientific">Proteus mirabilis</name>
    <dbReference type="NCBI Taxonomy" id="584"/>
    <lineage>
        <taxon>Bacteria</taxon>
        <taxon>Pseudomonadati</taxon>
        <taxon>Pseudomonadota</taxon>
        <taxon>Gammaproteobacteria</taxon>
        <taxon>Enterobacterales</taxon>
        <taxon>Morganellaceae</taxon>
        <taxon>Proteus</taxon>
    </lineage>
</organism>
<dbReference type="RefSeq" id="WP_049195517.1">
    <property type="nucleotide sequence ID" value="NZ_BGKS01000041.1"/>
</dbReference>
<keyword evidence="2" id="KW-0614">Plasmid</keyword>
<keyword evidence="1" id="KW-0812">Transmembrane</keyword>
<keyword evidence="1" id="KW-1133">Transmembrane helix</keyword>
<evidence type="ECO:0000256" key="1">
    <source>
        <dbReference type="SAM" id="Phobius"/>
    </source>
</evidence>
<geneLocation type="plasmid" evidence="2">
    <name>pPM64421b</name>
</geneLocation>
<proteinExistence type="predicted"/>
<evidence type="ECO:0000313" key="2">
    <source>
        <dbReference type="EMBL" id="ASF81001.1"/>
    </source>
</evidence>
<dbReference type="EMBL" id="ABKSPD020000023">
    <property type="protein sequence ID" value="EKW9778065.1"/>
    <property type="molecule type" value="Genomic_DNA"/>
</dbReference>
<evidence type="ECO:0000313" key="3">
    <source>
        <dbReference type="EMBL" id="EKW9778065.1"/>
    </source>
</evidence>
<dbReference type="AlphaFoldDB" id="A0A218N458"/>
<protein>
    <submittedName>
        <fullName evidence="2">Uncharacterized protein</fullName>
    </submittedName>
</protein>
<reference evidence="2" key="1">
    <citation type="submission" date="2017-05" db="EMBL/GenBank/DDBJ databases">
        <authorList>
            <person name="Song R."/>
            <person name="Chenine A.L."/>
            <person name="Ruprecht R.M."/>
        </authorList>
    </citation>
    <scope>NUCLEOTIDE SEQUENCE</scope>
    <source>
        <strain evidence="2">A64421</strain>
        <plasmid evidence="2">pPM64421b</plasmid>
    </source>
</reference>
<keyword evidence="1" id="KW-0472">Membrane</keyword>
<dbReference type="EMBL" id="MF150117">
    <property type="protein sequence ID" value="ASF81001.1"/>
    <property type="molecule type" value="Genomic_DNA"/>
</dbReference>
<gene>
    <name evidence="2" type="ORF">PM64421b_00002</name>
    <name evidence="3" type="ORF">PW210_003952</name>
</gene>
<feature type="transmembrane region" description="Helical" evidence="1">
    <location>
        <begin position="36"/>
        <end position="52"/>
    </location>
</feature>
<accession>A0A218N458</accession>
<dbReference type="Proteomes" id="UP001171165">
    <property type="component" value="Unassembled WGS sequence"/>
</dbReference>